<sequence>IKTLQQEVIETELNDSNIRMQEIINTLINHTQASSNTQSLYVFEEKDDFIKFALPLLAYHNWIKEDEKIDYLIHKLTLKILPDYQEEIIQYEMGIGRMSPHQKIIWKFEINSISIDENSIFRLDESTFIIRSTEGEGDYTIQKTGDKQTTYLLPDDNDIQTYKERTNNNIIINDMEKQINEINCHIDQWVVRIGNLLQKIDLNNVPLEKKREIVIKLEE</sequence>
<dbReference type="Proteomes" id="UP000789396">
    <property type="component" value="Unassembled WGS sequence"/>
</dbReference>
<gene>
    <name evidence="1" type="ORF">RFULGI_LOCUS13799</name>
</gene>
<dbReference type="AlphaFoldDB" id="A0A9N9IX76"/>
<reference evidence="1" key="1">
    <citation type="submission" date="2021-06" db="EMBL/GenBank/DDBJ databases">
        <authorList>
            <person name="Kallberg Y."/>
            <person name="Tangrot J."/>
            <person name="Rosling A."/>
        </authorList>
    </citation>
    <scope>NUCLEOTIDE SEQUENCE</scope>
    <source>
        <strain evidence="1">IN212</strain>
    </source>
</reference>
<dbReference type="EMBL" id="CAJVPZ010037588">
    <property type="protein sequence ID" value="CAG8753864.1"/>
    <property type="molecule type" value="Genomic_DNA"/>
</dbReference>
<proteinExistence type="predicted"/>
<feature type="non-terminal residue" evidence="1">
    <location>
        <position position="1"/>
    </location>
</feature>
<organism evidence="1 2">
    <name type="scientific">Racocetra fulgida</name>
    <dbReference type="NCBI Taxonomy" id="60492"/>
    <lineage>
        <taxon>Eukaryota</taxon>
        <taxon>Fungi</taxon>
        <taxon>Fungi incertae sedis</taxon>
        <taxon>Mucoromycota</taxon>
        <taxon>Glomeromycotina</taxon>
        <taxon>Glomeromycetes</taxon>
        <taxon>Diversisporales</taxon>
        <taxon>Gigasporaceae</taxon>
        <taxon>Racocetra</taxon>
    </lineage>
</organism>
<evidence type="ECO:0000313" key="2">
    <source>
        <dbReference type="Proteomes" id="UP000789396"/>
    </source>
</evidence>
<name>A0A9N9IX76_9GLOM</name>
<evidence type="ECO:0000313" key="1">
    <source>
        <dbReference type="EMBL" id="CAG8753864.1"/>
    </source>
</evidence>
<feature type="non-terminal residue" evidence="1">
    <location>
        <position position="219"/>
    </location>
</feature>
<keyword evidence="2" id="KW-1185">Reference proteome</keyword>
<accession>A0A9N9IX76</accession>
<comment type="caution">
    <text evidence="1">The sequence shown here is derived from an EMBL/GenBank/DDBJ whole genome shotgun (WGS) entry which is preliminary data.</text>
</comment>
<dbReference type="OrthoDB" id="10597019at2759"/>
<protein>
    <submittedName>
        <fullName evidence="1">6224_t:CDS:1</fullName>
    </submittedName>
</protein>